<dbReference type="AlphaFoldDB" id="A0AAV8PUX4"/>
<evidence type="ECO:0000256" key="7">
    <source>
        <dbReference type="SAM" id="Coils"/>
    </source>
</evidence>
<feature type="compositionally biased region" description="Polar residues" evidence="8">
    <location>
        <begin position="339"/>
        <end position="353"/>
    </location>
</feature>
<feature type="region of interest" description="Disordered" evidence="8">
    <location>
        <begin position="151"/>
        <end position="176"/>
    </location>
</feature>
<dbReference type="SUPFAM" id="SSF57959">
    <property type="entry name" value="Leucine zipper domain"/>
    <property type="match status" value="1"/>
</dbReference>
<dbReference type="InterPro" id="IPR045314">
    <property type="entry name" value="bZIP_plant_GBF1"/>
</dbReference>
<dbReference type="InterPro" id="IPR012900">
    <property type="entry name" value="MFMR"/>
</dbReference>
<dbReference type="Pfam" id="PF07777">
    <property type="entry name" value="MFMR"/>
    <property type="match status" value="1"/>
</dbReference>
<evidence type="ECO:0000256" key="2">
    <source>
        <dbReference type="ARBA" id="ARBA00007163"/>
    </source>
</evidence>
<keyword evidence="3" id="KW-0805">Transcription regulation</keyword>
<dbReference type="EMBL" id="JAQQAF010000009">
    <property type="protein sequence ID" value="KAJ8458655.1"/>
    <property type="molecule type" value="Genomic_DNA"/>
</dbReference>
<reference evidence="10 11" key="1">
    <citation type="submission" date="2022-12" db="EMBL/GenBank/DDBJ databases">
        <title>Chromosome-scale assembly of the Ensete ventricosum genome.</title>
        <authorList>
            <person name="Dussert Y."/>
            <person name="Stocks J."/>
            <person name="Wendawek A."/>
            <person name="Woldeyes F."/>
            <person name="Nichols R.A."/>
            <person name="Borrell J.S."/>
        </authorList>
    </citation>
    <scope>NUCLEOTIDE SEQUENCE [LARGE SCALE GENOMIC DNA]</scope>
    <source>
        <strain evidence="11">cv. Maze</strain>
        <tissue evidence="10">Seeds</tissue>
    </source>
</reference>
<dbReference type="CDD" id="cd14702">
    <property type="entry name" value="bZIP_plant_GBF1"/>
    <property type="match status" value="1"/>
</dbReference>
<feature type="region of interest" description="Disordered" evidence="8">
    <location>
        <begin position="1"/>
        <end position="38"/>
    </location>
</feature>
<sequence length="562" mass="60724">MSLPPRERGGDPRPPPCWKRPTGACPDRGGGPDVAPRQSAGRVFGIPAVARRAPLTVAAVDLGLRWLRGIEPWVPRFPPDSGGKRSSGVGYPLKPLERQRLTSPAGPITDHVVRRTNGIKLLLFSFLLGFRRRKRGDLLASGFRESIRWPKIPAATPPKSNKASSPVQSRETPANPPYPDWATMQAYYGHGMIPPPYLSGHVPHPYMWGPQPLIPPFGSPYTAIYPHGGVYSHASVPLSSHTHCQGIAPSPSPVASEAVVMATPLNVEMPAKSPRNKDRRLVKRLKGLDGLAFSGGNGSTENRDQADGNSEYNSTDGSSYGSDGDNAEGGQRKRRSEDVPSSDNATNSEQVNPGHTDETAISSKAAAITAKPVGNIPSSVPAAGMDIRVSNASKMKAIGPPVPVATGAVFPSHNGVTPELLKKDERELKRERRKQSNRESARRSRLRKQAETEELSVKVETLSAENTSLRSEINCLMKNSDKLRLENSALMEELNNVQSDHVGNTIGVRIRPAVAENFLSMIENQSSISRMTQQDGDSSDQSSGKLHQLLNNSPRRDAVAAS</sequence>
<dbReference type="InterPro" id="IPR004827">
    <property type="entry name" value="bZIP"/>
</dbReference>
<keyword evidence="5" id="KW-0804">Transcription</keyword>
<keyword evidence="11" id="KW-1185">Reference proteome</keyword>
<dbReference type="Pfam" id="PF00170">
    <property type="entry name" value="bZIP_1"/>
    <property type="match status" value="1"/>
</dbReference>
<feature type="region of interest" description="Disordered" evidence="8">
    <location>
        <begin position="528"/>
        <end position="562"/>
    </location>
</feature>
<feature type="compositionally biased region" description="Basic and acidic residues" evidence="8">
    <location>
        <begin position="1"/>
        <end position="11"/>
    </location>
</feature>
<protein>
    <recommendedName>
        <fullName evidence="9">BZIP domain-containing protein</fullName>
    </recommendedName>
</protein>
<evidence type="ECO:0000313" key="11">
    <source>
        <dbReference type="Proteomes" id="UP001222027"/>
    </source>
</evidence>
<dbReference type="PROSITE" id="PS50217">
    <property type="entry name" value="BZIP"/>
    <property type="match status" value="1"/>
</dbReference>
<evidence type="ECO:0000256" key="8">
    <source>
        <dbReference type="SAM" id="MobiDB-lite"/>
    </source>
</evidence>
<keyword evidence="4" id="KW-0238">DNA-binding</keyword>
<evidence type="ECO:0000313" key="10">
    <source>
        <dbReference type="EMBL" id="KAJ8458655.1"/>
    </source>
</evidence>
<organism evidence="10 11">
    <name type="scientific">Ensete ventricosum</name>
    <name type="common">Abyssinian banana</name>
    <name type="synonym">Musa ensete</name>
    <dbReference type="NCBI Taxonomy" id="4639"/>
    <lineage>
        <taxon>Eukaryota</taxon>
        <taxon>Viridiplantae</taxon>
        <taxon>Streptophyta</taxon>
        <taxon>Embryophyta</taxon>
        <taxon>Tracheophyta</taxon>
        <taxon>Spermatophyta</taxon>
        <taxon>Magnoliopsida</taxon>
        <taxon>Liliopsida</taxon>
        <taxon>Zingiberales</taxon>
        <taxon>Musaceae</taxon>
        <taxon>Ensete</taxon>
    </lineage>
</organism>
<comment type="subcellular location">
    <subcellularLocation>
        <location evidence="1">Nucleus</location>
    </subcellularLocation>
</comment>
<dbReference type="Proteomes" id="UP001222027">
    <property type="component" value="Unassembled WGS sequence"/>
</dbReference>
<dbReference type="PANTHER" id="PTHR45967">
    <property type="entry name" value="G-BOX-BINDING FACTOR 3-RELATED"/>
    <property type="match status" value="1"/>
</dbReference>
<comment type="similarity">
    <text evidence="2">Belongs to the bZIP family.</text>
</comment>
<evidence type="ECO:0000256" key="1">
    <source>
        <dbReference type="ARBA" id="ARBA00004123"/>
    </source>
</evidence>
<proteinExistence type="inferred from homology"/>
<feature type="coiled-coil region" evidence="7">
    <location>
        <begin position="459"/>
        <end position="500"/>
    </location>
</feature>
<comment type="caution">
    <text evidence="10">The sequence shown here is derived from an EMBL/GenBank/DDBJ whole genome shotgun (WGS) entry which is preliminary data.</text>
</comment>
<evidence type="ECO:0000256" key="5">
    <source>
        <dbReference type="ARBA" id="ARBA00023163"/>
    </source>
</evidence>
<accession>A0AAV8PUX4</accession>
<dbReference type="Gene3D" id="1.20.5.170">
    <property type="match status" value="1"/>
</dbReference>
<feature type="domain" description="BZIP" evidence="9">
    <location>
        <begin position="427"/>
        <end position="490"/>
    </location>
</feature>
<feature type="compositionally biased region" description="Low complexity" evidence="8">
    <location>
        <begin position="533"/>
        <end position="544"/>
    </location>
</feature>
<dbReference type="GO" id="GO:0005634">
    <property type="term" value="C:nucleus"/>
    <property type="evidence" value="ECO:0007669"/>
    <property type="project" value="UniProtKB-SubCell"/>
</dbReference>
<dbReference type="GO" id="GO:0003700">
    <property type="term" value="F:DNA-binding transcription factor activity"/>
    <property type="evidence" value="ECO:0007669"/>
    <property type="project" value="InterPro"/>
</dbReference>
<keyword evidence="6" id="KW-0539">Nucleus</keyword>
<evidence type="ECO:0000256" key="3">
    <source>
        <dbReference type="ARBA" id="ARBA00023015"/>
    </source>
</evidence>
<evidence type="ECO:0000256" key="6">
    <source>
        <dbReference type="ARBA" id="ARBA00023242"/>
    </source>
</evidence>
<feature type="region of interest" description="Disordered" evidence="8">
    <location>
        <begin position="426"/>
        <end position="453"/>
    </location>
</feature>
<evidence type="ECO:0000259" key="9">
    <source>
        <dbReference type="PROSITE" id="PS50217"/>
    </source>
</evidence>
<dbReference type="PANTHER" id="PTHR45967:SF38">
    <property type="entry name" value="G-BOX-BINDING FACTOR 2"/>
    <property type="match status" value="1"/>
</dbReference>
<feature type="compositionally biased region" description="Polar residues" evidence="8">
    <location>
        <begin position="158"/>
        <end position="172"/>
    </location>
</feature>
<name>A0AAV8PUX4_ENSVE</name>
<gene>
    <name evidence="10" type="ORF">OPV22_031581</name>
</gene>
<dbReference type="GO" id="GO:0000976">
    <property type="term" value="F:transcription cis-regulatory region binding"/>
    <property type="evidence" value="ECO:0007669"/>
    <property type="project" value="UniProtKB-ARBA"/>
</dbReference>
<feature type="region of interest" description="Disordered" evidence="8">
    <location>
        <begin position="289"/>
        <end position="356"/>
    </location>
</feature>
<evidence type="ECO:0000256" key="4">
    <source>
        <dbReference type="ARBA" id="ARBA00023125"/>
    </source>
</evidence>
<dbReference type="SMART" id="SM00338">
    <property type="entry name" value="BRLZ"/>
    <property type="match status" value="1"/>
</dbReference>
<dbReference type="PROSITE" id="PS00036">
    <property type="entry name" value="BZIP_BASIC"/>
    <property type="match status" value="1"/>
</dbReference>
<keyword evidence="7" id="KW-0175">Coiled coil</keyword>
<dbReference type="InterPro" id="IPR046347">
    <property type="entry name" value="bZIP_sf"/>
</dbReference>
<dbReference type="InterPro" id="IPR044827">
    <property type="entry name" value="GBF-like"/>
</dbReference>